<dbReference type="AlphaFoldDB" id="A0A6A6BLD6"/>
<dbReference type="RefSeq" id="XP_033400641.1">
    <property type="nucleotide sequence ID" value="XM_033535299.1"/>
</dbReference>
<evidence type="ECO:0000313" key="3">
    <source>
        <dbReference type="Proteomes" id="UP000799438"/>
    </source>
</evidence>
<protein>
    <submittedName>
        <fullName evidence="2">Uncharacterized protein</fullName>
    </submittedName>
</protein>
<organism evidence="2 3">
    <name type="scientific">Aplosporella prunicola CBS 121167</name>
    <dbReference type="NCBI Taxonomy" id="1176127"/>
    <lineage>
        <taxon>Eukaryota</taxon>
        <taxon>Fungi</taxon>
        <taxon>Dikarya</taxon>
        <taxon>Ascomycota</taxon>
        <taxon>Pezizomycotina</taxon>
        <taxon>Dothideomycetes</taxon>
        <taxon>Dothideomycetes incertae sedis</taxon>
        <taxon>Botryosphaeriales</taxon>
        <taxon>Aplosporellaceae</taxon>
        <taxon>Aplosporella</taxon>
    </lineage>
</organism>
<name>A0A6A6BLD6_9PEZI</name>
<proteinExistence type="predicted"/>
<dbReference type="EMBL" id="ML995478">
    <property type="protein sequence ID" value="KAF2144929.1"/>
    <property type="molecule type" value="Genomic_DNA"/>
</dbReference>
<reference evidence="2" key="1">
    <citation type="journal article" date="2020" name="Stud. Mycol.">
        <title>101 Dothideomycetes genomes: a test case for predicting lifestyles and emergence of pathogens.</title>
        <authorList>
            <person name="Haridas S."/>
            <person name="Albert R."/>
            <person name="Binder M."/>
            <person name="Bloem J."/>
            <person name="Labutti K."/>
            <person name="Salamov A."/>
            <person name="Andreopoulos B."/>
            <person name="Baker S."/>
            <person name="Barry K."/>
            <person name="Bills G."/>
            <person name="Bluhm B."/>
            <person name="Cannon C."/>
            <person name="Castanera R."/>
            <person name="Culley D."/>
            <person name="Daum C."/>
            <person name="Ezra D."/>
            <person name="Gonzalez J."/>
            <person name="Henrissat B."/>
            <person name="Kuo A."/>
            <person name="Liang C."/>
            <person name="Lipzen A."/>
            <person name="Lutzoni F."/>
            <person name="Magnuson J."/>
            <person name="Mondo S."/>
            <person name="Nolan M."/>
            <person name="Ohm R."/>
            <person name="Pangilinan J."/>
            <person name="Park H.-J."/>
            <person name="Ramirez L."/>
            <person name="Alfaro M."/>
            <person name="Sun H."/>
            <person name="Tritt A."/>
            <person name="Yoshinaga Y."/>
            <person name="Zwiers L.-H."/>
            <person name="Turgeon B."/>
            <person name="Goodwin S."/>
            <person name="Spatafora J."/>
            <person name="Crous P."/>
            <person name="Grigoriev I."/>
        </authorList>
    </citation>
    <scope>NUCLEOTIDE SEQUENCE</scope>
    <source>
        <strain evidence="2">CBS 121167</strain>
    </source>
</reference>
<evidence type="ECO:0000313" key="2">
    <source>
        <dbReference type="EMBL" id="KAF2144929.1"/>
    </source>
</evidence>
<dbReference type="Proteomes" id="UP000799438">
    <property type="component" value="Unassembled WGS sequence"/>
</dbReference>
<gene>
    <name evidence="2" type="ORF">K452DRAFT_132538</name>
</gene>
<sequence>MFMAAVCPQDATIRVYSIRARSPVLKCVLSPRELGLDDKADPPQVTFEVMLTAFHDMHSLRERYQCMEKLAVLYRYRVLGVPKGPFMQEASRQSEEVLKLVTWRFTSSFDVSIENIRDVYLEDGFEPTAMAVDEHGTAMITFKKSGGLRAASPWKMTSYSKSSSKYYDSFPHMTTYTPSLAFEEQNEPPPDAISLAQNTTLLSNPGNPTPYWFIDDRRLELRGNISVIISSLTISAEQFTGPSLGIPFAAHHTHRLKDVVNDEEYCINSVLQLYIQTSGVRRGAYIIKGVQYPPGDERYDMRRHYPSLEHFVVAQLVGLPLTKNSLSSLGTIVAISPGGTRIAMASWDRVLVWAIRPTAFFKRWLPADSKRSRVTDALLDDSSDSSSSVDLDGESDSPKPPSPSTDEEEDHAYLHRCGHDYYASNPLLCFPHTQDPHLDYIIPPSVSAKGGRKQTATTTTSSDTNVNGATNNQRNTNNDDSSNSIVCLEPVELPRQGVVFSLSFGGEDNSGISATASSENVLWAWTDRGAVRWSFRPGCRGERDTEKLEWEVSEGAEKGASKVWQVPAMRMSSSRR</sequence>
<feature type="region of interest" description="Disordered" evidence="1">
    <location>
        <begin position="441"/>
        <end position="483"/>
    </location>
</feature>
<feature type="region of interest" description="Disordered" evidence="1">
    <location>
        <begin position="376"/>
        <end position="410"/>
    </location>
</feature>
<dbReference type="OrthoDB" id="6058203at2759"/>
<keyword evidence="3" id="KW-1185">Reference proteome</keyword>
<evidence type="ECO:0000256" key="1">
    <source>
        <dbReference type="SAM" id="MobiDB-lite"/>
    </source>
</evidence>
<accession>A0A6A6BLD6</accession>
<feature type="compositionally biased region" description="Low complexity" evidence="1">
    <location>
        <begin position="455"/>
        <end position="483"/>
    </location>
</feature>
<dbReference type="GeneID" id="54292793"/>